<name>A0A1I9YHB1_9BURK</name>
<evidence type="ECO:0000313" key="1">
    <source>
        <dbReference type="EMBL" id="APA85694.2"/>
    </source>
</evidence>
<evidence type="ECO:0000313" key="2">
    <source>
        <dbReference type="Proteomes" id="UP000179860"/>
    </source>
</evidence>
<sequence length="546" mass="56519">MVAFATGFSLQKRRSALANISSDTVNINDTVAPAYLKTLSQLANGDEISLSRFIDPAQFAAIQAGTSTYNAFTDLSSAFTSGARSLYAPKGIYRFSGDLPATAVGSILRGDGGGEYTGLTQPTAGNTIFERQDAGTATSAVITLGDGATIETLQVRPANFAAVDYTLANYPSGTGNVALGVKFGISSQARHVTGIAFPTAAFQLGTTAVLERCYGYNSDKGFTLDPAGATDGILLNCIGMFCQSAGADLEDNYWQVLGGRWEWNARYGLILGAESTCVGALLDRNGFAGIWVAPNQWGKVITGNYFSRNGVGGDGTAGRWSFSTPGSASYVAVPAGLSCHIQIDVEQAASIVGNRYRSGSDDSGQGADGPQFIYSSGSASLPGASPISGITIIGNTGDKPDSAILGFTSNYGGVADSGAVAGGPDTDLSGFLNTGLEYAVSGLASTIHAGNQSASINTSTITVDVLRWTSGRILVRANSTTTTNLFDVYFGTNAADGGYTTANVNLLGTSTFSSATMAANTADTRYNTITIHLKTAYWTNYTVYST</sequence>
<dbReference type="AlphaFoldDB" id="A0A1I9YHB1"/>
<reference evidence="1" key="1">
    <citation type="submission" date="2016-09" db="EMBL/GenBank/DDBJ databases">
        <title>The Complete Genome of Burkholderia sprentiae wsm5005.</title>
        <authorList>
            <person name="De Meyer S."/>
            <person name="Wang P."/>
            <person name="Terpolilli J."/>
        </authorList>
    </citation>
    <scope>NUCLEOTIDE SEQUENCE [LARGE SCALE GENOMIC DNA]</scope>
    <source>
        <strain evidence="1">WSM5005</strain>
    </source>
</reference>
<proteinExistence type="predicted"/>
<dbReference type="Proteomes" id="UP000179860">
    <property type="component" value="Chromosome 1"/>
</dbReference>
<accession>A0A1I9YHB1</accession>
<dbReference type="EMBL" id="CP017561">
    <property type="protein sequence ID" value="APA85694.2"/>
    <property type="molecule type" value="Genomic_DNA"/>
</dbReference>
<dbReference type="KEGG" id="pspw:BJG93_10035"/>
<dbReference type="RefSeq" id="WP_154671800.1">
    <property type="nucleotide sequence ID" value="NZ_CP017561.2"/>
</dbReference>
<organism evidence="1 2">
    <name type="scientific">Paraburkholderia sprentiae WSM5005</name>
    <dbReference type="NCBI Taxonomy" id="754502"/>
    <lineage>
        <taxon>Bacteria</taxon>
        <taxon>Pseudomonadati</taxon>
        <taxon>Pseudomonadota</taxon>
        <taxon>Betaproteobacteria</taxon>
        <taxon>Burkholderiales</taxon>
        <taxon>Burkholderiaceae</taxon>
        <taxon>Paraburkholderia</taxon>
    </lineage>
</organism>
<gene>
    <name evidence="1" type="ORF">BJG93_10035</name>
</gene>
<keyword evidence="2" id="KW-1185">Reference proteome</keyword>
<protein>
    <recommendedName>
        <fullName evidence="3">Pectate lyase superfamily protein domain-containing protein</fullName>
    </recommendedName>
</protein>
<reference evidence="1" key="2">
    <citation type="submission" date="2021-06" db="EMBL/GenBank/DDBJ databases">
        <authorList>
            <person name="Rogers T.H."/>
            <person name="Ramsay J.P."/>
            <person name="Wang P."/>
            <person name="Terpolilli J."/>
        </authorList>
    </citation>
    <scope>NUCLEOTIDE SEQUENCE [LARGE SCALE GENOMIC DNA]</scope>
    <source>
        <strain evidence="1">WSM5005</strain>
    </source>
</reference>
<evidence type="ECO:0008006" key="3">
    <source>
        <dbReference type="Google" id="ProtNLM"/>
    </source>
</evidence>